<accession>A0A316L0M9</accession>
<keyword evidence="1" id="KW-0472">Membrane</keyword>
<sequence length="92" mass="10811">MGYSGQPMKVVKANRALLKKKRTFKEIREAYIGYAGETKLHFKERTPFEQQKIRDKIIGQAKKDRLQEIRNYLAAFFILCLLIFAGYLFFSS</sequence>
<dbReference type="RefSeq" id="WP_109660546.1">
    <property type="nucleotide sequence ID" value="NZ_QGEG01000001.1"/>
</dbReference>
<keyword evidence="3" id="KW-1185">Reference proteome</keyword>
<evidence type="ECO:0000256" key="1">
    <source>
        <dbReference type="SAM" id="Phobius"/>
    </source>
</evidence>
<name>A0A316L0M9_9FLAO</name>
<gene>
    <name evidence="2" type="ORF">DKG77_04375</name>
</gene>
<evidence type="ECO:0000313" key="3">
    <source>
        <dbReference type="Proteomes" id="UP000245762"/>
    </source>
</evidence>
<dbReference type="OrthoDB" id="1451343at2"/>
<dbReference type="AlphaFoldDB" id="A0A316L0M9"/>
<dbReference type="EMBL" id="QGEG01000001">
    <property type="protein sequence ID" value="PWL40067.1"/>
    <property type="molecule type" value="Genomic_DNA"/>
</dbReference>
<keyword evidence="1" id="KW-1133">Transmembrane helix</keyword>
<proteinExistence type="predicted"/>
<feature type="transmembrane region" description="Helical" evidence="1">
    <location>
        <begin position="72"/>
        <end position="90"/>
    </location>
</feature>
<evidence type="ECO:0000313" key="2">
    <source>
        <dbReference type="EMBL" id="PWL40067.1"/>
    </source>
</evidence>
<reference evidence="2 3" key="1">
    <citation type="submission" date="2018-05" db="EMBL/GenBank/DDBJ databases">
        <title>Complete genome sequence of Flagellimonas aquimarina ECD12 isolated from seaweed Ecklonia cava.</title>
        <authorList>
            <person name="Choi S."/>
            <person name="Seong C."/>
        </authorList>
    </citation>
    <scope>NUCLEOTIDE SEQUENCE [LARGE SCALE GENOMIC DNA]</scope>
    <source>
        <strain evidence="2 3">ECD12</strain>
    </source>
</reference>
<organism evidence="2 3">
    <name type="scientific">Flagellimonas aquimarina</name>
    <dbReference type="NCBI Taxonomy" id="2201895"/>
    <lineage>
        <taxon>Bacteria</taxon>
        <taxon>Pseudomonadati</taxon>
        <taxon>Bacteroidota</taxon>
        <taxon>Flavobacteriia</taxon>
        <taxon>Flavobacteriales</taxon>
        <taxon>Flavobacteriaceae</taxon>
        <taxon>Flagellimonas</taxon>
    </lineage>
</organism>
<keyword evidence="1" id="KW-0812">Transmembrane</keyword>
<dbReference type="Proteomes" id="UP000245762">
    <property type="component" value="Unassembled WGS sequence"/>
</dbReference>
<comment type="caution">
    <text evidence="2">The sequence shown here is derived from an EMBL/GenBank/DDBJ whole genome shotgun (WGS) entry which is preliminary data.</text>
</comment>
<protein>
    <submittedName>
        <fullName evidence="2">Uncharacterized protein</fullName>
    </submittedName>
</protein>